<evidence type="ECO:0000313" key="2">
    <source>
        <dbReference type="EMBL" id="PAV03912.1"/>
    </source>
</evidence>
<sequence length="78" mass="8371">MISTVTATTTIVAMTQVMTYSIIAVIALVTILALKEILNTESSKNERIKSFVDGTNVAIVPLLLVFVSIVGYKVVTVI</sequence>
<dbReference type="OrthoDB" id="82125at2157"/>
<evidence type="ECO:0000313" key="3">
    <source>
        <dbReference type="Proteomes" id="UP000217784"/>
    </source>
</evidence>
<keyword evidence="1" id="KW-1133">Transmembrane helix</keyword>
<name>A0A2A2H3E5_METBR</name>
<dbReference type="RefSeq" id="WP_069584120.1">
    <property type="nucleotide sequence ID" value="NZ_LMVM01000033.1"/>
</dbReference>
<comment type="caution">
    <text evidence="2">The sequence shown here is derived from an EMBL/GenBank/DDBJ whole genome shotgun (WGS) entry which is preliminary data.</text>
</comment>
<evidence type="ECO:0000256" key="1">
    <source>
        <dbReference type="SAM" id="Phobius"/>
    </source>
</evidence>
<organism evidence="2 3">
    <name type="scientific">Methanobacterium bryantii</name>
    <dbReference type="NCBI Taxonomy" id="2161"/>
    <lineage>
        <taxon>Archaea</taxon>
        <taxon>Methanobacteriati</taxon>
        <taxon>Methanobacteriota</taxon>
        <taxon>Methanomada group</taxon>
        <taxon>Methanobacteria</taxon>
        <taxon>Methanobacteriales</taxon>
        <taxon>Methanobacteriaceae</taxon>
        <taxon>Methanobacterium</taxon>
    </lineage>
</organism>
<feature type="transmembrane region" description="Helical" evidence="1">
    <location>
        <begin position="12"/>
        <end position="34"/>
    </location>
</feature>
<proteinExistence type="predicted"/>
<keyword evidence="3" id="KW-1185">Reference proteome</keyword>
<dbReference type="Proteomes" id="UP000217784">
    <property type="component" value="Unassembled WGS sequence"/>
</dbReference>
<feature type="transmembrane region" description="Helical" evidence="1">
    <location>
        <begin position="55"/>
        <end position="75"/>
    </location>
</feature>
<keyword evidence="1" id="KW-0472">Membrane</keyword>
<reference evidence="2 3" key="1">
    <citation type="journal article" date="2017" name="BMC Genomics">
        <title>Genomic analysis of methanogenic archaea reveals a shift towards energy conservation.</title>
        <authorList>
            <person name="Gilmore S.P."/>
            <person name="Henske J.K."/>
            <person name="Sexton J.A."/>
            <person name="Solomon K.V."/>
            <person name="Seppala S."/>
            <person name="Yoo J.I."/>
            <person name="Huyett L.M."/>
            <person name="Pressman A."/>
            <person name="Cogan J.Z."/>
            <person name="Kivenson V."/>
            <person name="Peng X."/>
            <person name="Tan Y."/>
            <person name="Valentine D.L."/>
            <person name="O'Malley M.A."/>
        </authorList>
    </citation>
    <scope>NUCLEOTIDE SEQUENCE [LARGE SCALE GENOMIC DNA]</scope>
    <source>
        <strain evidence="2 3">M.o.H.</strain>
    </source>
</reference>
<keyword evidence="1" id="KW-0812">Transmembrane</keyword>
<gene>
    <name evidence="2" type="ORF">ASJ80_02525</name>
</gene>
<accession>A0A2A2H3E5</accession>
<dbReference type="AlphaFoldDB" id="A0A2A2H3E5"/>
<dbReference type="EMBL" id="LMVM01000033">
    <property type="protein sequence ID" value="PAV03912.1"/>
    <property type="molecule type" value="Genomic_DNA"/>
</dbReference>
<protein>
    <submittedName>
        <fullName evidence="2">Uncharacterized protein</fullName>
    </submittedName>
</protein>